<evidence type="ECO:0000313" key="9">
    <source>
        <dbReference type="Proteomes" id="UP001058120"/>
    </source>
</evidence>
<evidence type="ECO:0000256" key="2">
    <source>
        <dbReference type="ARBA" id="ARBA00023239"/>
    </source>
</evidence>
<dbReference type="NCBIfam" id="TIGR00413">
    <property type="entry name" value="rlpA"/>
    <property type="match status" value="1"/>
</dbReference>
<dbReference type="Pfam" id="PF05036">
    <property type="entry name" value="SPOR"/>
    <property type="match status" value="1"/>
</dbReference>
<comment type="similarity">
    <text evidence="4 5">Belongs to the RlpA family.</text>
</comment>
<proteinExistence type="inferred from homology"/>
<dbReference type="EMBL" id="CP065938">
    <property type="protein sequence ID" value="UWX05583.1"/>
    <property type="molecule type" value="Genomic_DNA"/>
</dbReference>
<gene>
    <name evidence="4" type="primary">rlpA</name>
    <name evidence="8" type="ORF">JBF11_09070</name>
</gene>
<reference evidence="8" key="1">
    <citation type="submission" date="2020-12" db="EMBL/GenBank/DDBJ databases">
        <title>Taurinivorans muris gen. nov., sp. nov., fundamental and realized metabolic niche of a ubiquitous sulfidogenic bacterium in the murine intestine.</title>
        <authorList>
            <person name="Ye H."/>
            <person name="Hanson B.T."/>
            <person name="Loy A."/>
        </authorList>
    </citation>
    <scope>NUCLEOTIDE SEQUENCE</scope>
    <source>
        <strain evidence="8">LT0009</strain>
    </source>
</reference>
<dbReference type="InterPro" id="IPR036680">
    <property type="entry name" value="SPOR-like_sf"/>
</dbReference>
<dbReference type="CDD" id="cd22268">
    <property type="entry name" value="DPBB_RlpA-like"/>
    <property type="match status" value="1"/>
</dbReference>
<sequence length="348" mass="37966">MLRVFLLCCIALFLNGCIQIGNYSIPLEPVYSSGSQKKQHTQQGKSRFSEEDLNSYRKSGSYYKTINTQRNSHLPKGKPYTVHGKKYTPYTSAVGFEEIGIASWYGPGFHGKKTSNGETFNTYSMTAAHKFLPFNTNILVTNLENGKTCVVRINDRGPFVDDRIIDLSQAAAQKIGMIKSGTAKVHLEYLDGDGKNSANTASTAKKSSGGIFGALFGGNNSMEERVVYSDEDKSVSAALASLAGGSMAAGGAGYTSNLSMAEVNPVYVNTAKASGSGGKLFVHLAVFKEKTMADKLVRELQKRNIPAKIYTDSGFYTVHAGPFKNEEMAKKVQQYLIKNFPKSYLVIR</sequence>
<feature type="compositionally biased region" description="Polar residues" evidence="6">
    <location>
        <begin position="34"/>
        <end position="46"/>
    </location>
</feature>
<evidence type="ECO:0000256" key="5">
    <source>
        <dbReference type="RuleBase" id="RU003495"/>
    </source>
</evidence>
<organism evidence="8 9">
    <name type="scientific">Taurinivorans muris</name>
    <dbReference type="NCBI Taxonomy" id="2787751"/>
    <lineage>
        <taxon>Bacteria</taxon>
        <taxon>Pseudomonadati</taxon>
        <taxon>Thermodesulfobacteriota</taxon>
        <taxon>Desulfovibrionia</taxon>
        <taxon>Desulfovibrionales</taxon>
        <taxon>Desulfovibrionaceae</taxon>
        <taxon>Taurinivorans</taxon>
    </lineage>
</organism>
<dbReference type="Gene3D" id="3.30.70.1070">
    <property type="entry name" value="Sporulation related repeat"/>
    <property type="match status" value="1"/>
</dbReference>
<name>A0ABY5Y0A2_9BACT</name>
<dbReference type="InterPro" id="IPR036908">
    <property type="entry name" value="RlpA-like_sf"/>
</dbReference>
<keyword evidence="9" id="KW-1185">Reference proteome</keyword>
<evidence type="ECO:0000256" key="6">
    <source>
        <dbReference type="SAM" id="MobiDB-lite"/>
    </source>
</evidence>
<evidence type="ECO:0000259" key="7">
    <source>
        <dbReference type="PROSITE" id="PS51724"/>
    </source>
</evidence>
<dbReference type="InterPro" id="IPR034718">
    <property type="entry name" value="RlpA"/>
</dbReference>
<dbReference type="EC" id="4.2.2.-" evidence="4"/>
<dbReference type="Proteomes" id="UP001058120">
    <property type="component" value="Chromosome"/>
</dbReference>
<dbReference type="InterPro" id="IPR012997">
    <property type="entry name" value="RplA"/>
</dbReference>
<dbReference type="RefSeq" id="WP_334315167.1">
    <property type="nucleotide sequence ID" value="NZ_CP065938.1"/>
</dbReference>
<dbReference type="Gene3D" id="2.40.40.10">
    <property type="entry name" value="RlpA-like domain"/>
    <property type="match status" value="1"/>
</dbReference>
<dbReference type="PROSITE" id="PS51724">
    <property type="entry name" value="SPOR"/>
    <property type="match status" value="1"/>
</dbReference>
<protein>
    <recommendedName>
        <fullName evidence="4">Probable endolytic peptidoglycan transglycosylase RlpA</fullName>
        <ecNumber evidence="4">4.2.2.-</ecNumber>
    </recommendedName>
</protein>
<dbReference type="Pfam" id="PF03330">
    <property type="entry name" value="DPBB_1"/>
    <property type="match status" value="1"/>
</dbReference>
<keyword evidence="1" id="KW-0732">Signal</keyword>
<evidence type="ECO:0000313" key="8">
    <source>
        <dbReference type="EMBL" id="UWX05583.1"/>
    </source>
</evidence>
<dbReference type="PANTHER" id="PTHR34183">
    <property type="entry name" value="ENDOLYTIC PEPTIDOGLYCAN TRANSGLYCOSYLASE RLPA"/>
    <property type="match status" value="1"/>
</dbReference>
<dbReference type="HAMAP" id="MF_02071">
    <property type="entry name" value="RlpA"/>
    <property type="match status" value="1"/>
</dbReference>
<accession>A0ABY5Y0A2</accession>
<dbReference type="InterPro" id="IPR009009">
    <property type="entry name" value="RlpA-like_DPBB"/>
</dbReference>
<feature type="domain" description="SPOR" evidence="7">
    <location>
        <begin position="274"/>
        <end position="348"/>
    </location>
</feature>
<feature type="region of interest" description="Disordered" evidence="6">
    <location>
        <begin position="34"/>
        <end position="54"/>
    </location>
</feature>
<comment type="function">
    <text evidence="4">Lytic transglycosylase with a strong preference for naked glycan strands that lack stem peptides.</text>
</comment>
<keyword evidence="2 4" id="KW-0456">Lyase</keyword>
<dbReference type="SUPFAM" id="SSF50685">
    <property type="entry name" value="Barwin-like endoglucanases"/>
    <property type="match status" value="1"/>
</dbReference>
<keyword evidence="3 4" id="KW-0961">Cell wall biogenesis/degradation</keyword>
<dbReference type="PANTHER" id="PTHR34183:SF1">
    <property type="entry name" value="ENDOLYTIC PEPTIDOGLYCAN TRANSGLYCOSYLASE RLPA"/>
    <property type="match status" value="1"/>
</dbReference>
<evidence type="ECO:0000256" key="1">
    <source>
        <dbReference type="ARBA" id="ARBA00022729"/>
    </source>
</evidence>
<dbReference type="InterPro" id="IPR007730">
    <property type="entry name" value="SPOR-like_dom"/>
</dbReference>
<evidence type="ECO:0000256" key="4">
    <source>
        <dbReference type="HAMAP-Rule" id="MF_02071"/>
    </source>
</evidence>
<dbReference type="SUPFAM" id="SSF110997">
    <property type="entry name" value="Sporulation related repeat"/>
    <property type="match status" value="1"/>
</dbReference>
<evidence type="ECO:0000256" key="3">
    <source>
        <dbReference type="ARBA" id="ARBA00023316"/>
    </source>
</evidence>